<dbReference type="InterPro" id="IPR015946">
    <property type="entry name" value="KH_dom-like_a/b"/>
</dbReference>
<dbReference type="PANTHER" id="PTHR42830:SF1">
    <property type="entry name" value="OSMOTICALLY INDUCIBLE FAMILY PROTEIN"/>
    <property type="match status" value="1"/>
</dbReference>
<dbReference type="InterPro" id="IPR036102">
    <property type="entry name" value="OsmC/Ohrsf"/>
</dbReference>
<sequence>MPAKGHAEWNGDLKSGSGTFTAGDSIDGAFSFKSRFEEGPGANPEQLIGAAHAACFSMAFSNALSEAGHVPDSVVTDAVVTLRLLDDGPTITKIALTTTGKVPGIEDAQFQEIAAAAKAGCPVSKALAGVGEITLEATLAS</sequence>
<protein>
    <submittedName>
        <fullName evidence="1">OsmC family protein</fullName>
        <ecNumber evidence="1">1.11.1.29</ecNumber>
    </submittedName>
</protein>
<dbReference type="RefSeq" id="WP_319954211.1">
    <property type="nucleotide sequence ID" value="NZ_JAXAVX010000004.1"/>
</dbReference>
<dbReference type="Pfam" id="PF02566">
    <property type="entry name" value="OsmC"/>
    <property type="match status" value="1"/>
</dbReference>
<keyword evidence="1" id="KW-0575">Peroxidase</keyword>
<dbReference type="EMBL" id="JAXAVX010000004">
    <property type="protein sequence ID" value="MDX8152056.1"/>
    <property type="molecule type" value="Genomic_DNA"/>
</dbReference>
<dbReference type="SUPFAM" id="SSF82784">
    <property type="entry name" value="OsmC-like"/>
    <property type="match status" value="1"/>
</dbReference>
<dbReference type="EC" id="1.11.1.29" evidence="1"/>
<dbReference type="PANTHER" id="PTHR42830">
    <property type="entry name" value="OSMOTICALLY INDUCIBLE FAMILY PROTEIN"/>
    <property type="match status" value="1"/>
</dbReference>
<accession>A0ABU4VM82</accession>
<dbReference type="Proteomes" id="UP001277761">
    <property type="component" value="Unassembled WGS sequence"/>
</dbReference>
<dbReference type="InterPro" id="IPR019904">
    <property type="entry name" value="Peroxiredoxin_OsmC"/>
</dbReference>
<organism evidence="1 2">
    <name type="scientific">Patulibacter brassicae</name>
    <dbReference type="NCBI Taxonomy" id="1705717"/>
    <lineage>
        <taxon>Bacteria</taxon>
        <taxon>Bacillati</taxon>
        <taxon>Actinomycetota</taxon>
        <taxon>Thermoleophilia</taxon>
        <taxon>Solirubrobacterales</taxon>
        <taxon>Patulibacteraceae</taxon>
        <taxon>Patulibacter</taxon>
    </lineage>
</organism>
<dbReference type="Gene3D" id="3.30.300.20">
    <property type="match status" value="1"/>
</dbReference>
<proteinExistence type="predicted"/>
<reference evidence="1 2" key="1">
    <citation type="submission" date="2023-11" db="EMBL/GenBank/DDBJ databases">
        <authorList>
            <person name="Xu M."/>
            <person name="Jiang T."/>
        </authorList>
    </citation>
    <scope>NUCLEOTIDE SEQUENCE [LARGE SCALE GENOMIC DNA]</scope>
    <source>
        <strain evidence="1 2">SD</strain>
    </source>
</reference>
<keyword evidence="1" id="KW-0560">Oxidoreductase</keyword>
<comment type="caution">
    <text evidence="1">The sequence shown here is derived from an EMBL/GenBank/DDBJ whole genome shotgun (WGS) entry which is preliminary data.</text>
</comment>
<keyword evidence="2" id="KW-1185">Reference proteome</keyword>
<dbReference type="InterPro" id="IPR052707">
    <property type="entry name" value="OsmC_Ohr_Peroxiredoxin"/>
</dbReference>
<dbReference type="NCBIfam" id="TIGR03562">
    <property type="entry name" value="osmo_induc_OsmC"/>
    <property type="match status" value="1"/>
</dbReference>
<name>A0ABU4VM82_9ACTN</name>
<dbReference type="GO" id="GO:0004601">
    <property type="term" value="F:peroxidase activity"/>
    <property type="evidence" value="ECO:0007669"/>
    <property type="project" value="UniProtKB-KW"/>
</dbReference>
<gene>
    <name evidence="1" type="ORF">SK069_10660</name>
</gene>
<evidence type="ECO:0000313" key="2">
    <source>
        <dbReference type="Proteomes" id="UP001277761"/>
    </source>
</evidence>
<dbReference type="InterPro" id="IPR003718">
    <property type="entry name" value="OsmC/Ohr_fam"/>
</dbReference>
<evidence type="ECO:0000313" key="1">
    <source>
        <dbReference type="EMBL" id="MDX8152056.1"/>
    </source>
</evidence>